<feature type="compositionally biased region" description="Polar residues" evidence="1">
    <location>
        <begin position="97"/>
        <end position="111"/>
    </location>
</feature>
<keyword evidence="2" id="KW-0812">Transmembrane</keyword>
<keyword evidence="2" id="KW-0472">Membrane</keyword>
<proteinExistence type="predicted"/>
<sequence>MRQRVVRQAVSLPPSSESSSSSAVGSSSSSSASSVSSSSSSSVISSSSSSLITSASLTSKTSLSSTSSTSISVPLTITDPLPPSTSAGSTPPPNPQPSESSKGSLGDLTSPTTIPTPDPFLLLNGTSASPTENITTIVSTVDGRVTTFTSHLPTTLAESKPSLSGSKRSGIIAGATAGFVAFILLLLAAIFAYRKHKLSRELAMSEKKREAKGLLDGEEFDDADDDITRSTHGPATHTKEWGSWKDFKQPSTVGRENMLRARVSESGSIFREEVWPPPGLVDPIKDRNSKVDLSNIVADVMGPGSTPQDAAPLPSPDHHIASFHEPSPLRNSTGTVDANAPAAPTLRVANHAGHTEPWDDPFESPGPPSIHSSLPPGAMHPSTPGASPPSASPPGSHFSR</sequence>
<feature type="region of interest" description="Disordered" evidence="1">
    <location>
        <begin position="1"/>
        <end position="111"/>
    </location>
</feature>
<evidence type="ECO:0000313" key="4">
    <source>
        <dbReference type="Proteomes" id="UP000521872"/>
    </source>
</evidence>
<keyword evidence="2" id="KW-1133">Transmembrane helix</keyword>
<protein>
    <submittedName>
        <fullName evidence="3">Uncharacterized protein</fullName>
    </submittedName>
</protein>
<dbReference type="Proteomes" id="UP000521872">
    <property type="component" value="Unassembled WGS sequence"/>
</dbReference>
<evidence type="ECO:0000313" key="3">
    <source>
        <dbReference type="EMBL" id="KAF4623597.1"/>
    </source>
</evidence>
<comment type="caution">
    <text evidence="3">The sequence shown here is derived from an EMBL/GenBank/DDBJ whole genome shotgun (WGS) entry which is preliminary data.</text>
</comment>
<reference evidence="3 4" key="1">
    <citation type="submission" date="2019-12" db="EMBL/GenBank/DDBJ databases">
        <authorList>
            <person name="Floudas D."/>
            <person name="Bentzer J."/>
            <person name="Ahren D."/>
            <person name="Johansson T."/>
            <person name="Persson P."/>
            <person name="Tunlid A."/>
        </authorList>
    </citation>
    <scope>NUCLEOTIDE SEQUENCE [LARGE SCALE GENOMIC DNA]</scope>
    <source>
        <strain evidence="3 4">CBS 102.39</strain>
    </source>
</reference>
<organism evidence="3 4">
    <name type="scientific">Agrocybe pediades</name>
    <dbReference type="NCBI Taxonomy" id="84607"/>
    <lineage>
        <taxon>Eukaryota</taxon>
        <taxon>Fungi</taxon>
        <taxon>Dikarya</taxon>
        <taxon>Basidiomycota</taxon>
        <taxon>Agaricomycotina</taxon>
        <taxon>Agaricomycetes</taxon>
        <taxon>Agaricomycetidae</taxon>
        <taxon>Agaricales</taxon>
        <taxon>Agaricineae</taxon>
        <taxon>Strophariaceae</taxon>
        <taxon>Agrocybe</taxon>
    </lineage>
</organism>
<dbReference type="PANTHER" id="PTHR48125">
    <property type="entry name" value="LP07818P1"/>
    <property type="match status" value="1"/>
</dbReference>
<gene>
    <name evidence="3" type="ORF">D9613_002369</name>
</gene>
<evidence type="ECO:0000256" key="2">
    <source>
        <dbReference type="SAM" id="Phobius"/>
    </source>
</evidence>
<feature type="transmembrane region" description="Helical" evidence="2">
    <location>
        <begin position="171"/>
        <end position="193"/>
    </location>
</feature>
<feature type="region of interest" description="Disordered" evidence="1">
    <location>
        <begin position="298"/>
        <end position="400"/>
    </location>
</feature>
<dbReference type="AlphaFoldDB" id="A0A8H4R5E3"/>
<dbReference type="PANTHER" id="PTHR48125:SF10">
    <property type="entry name" value="OS12G0136300 PROTEIN"/>
    <property type="match status" value="1"/>
</dbReference>
<feature type="compositionally biased region" description="Low complexity" evidence="1">
    <location>
        <begin position="10"/>
        <end position="75"/>
    </location>
</feature>
<keyword evidence="4" id="KW-1185">Reference proteome</keyword>
<evidence type="ECO:0000256" key="1">
    <source>
        <dbReference type="SAM" id="MobiDB-lite"/>
    </source>
</evidence>
<name>A0A8H4R5E3_9AGAR</name>
<accession>A0A8H4R5E3</accession>
<dbReference type="EMBL" id="JAACJL010000001">
    <property type="protein sequence ID" value="KAF4623597.1"/>
    <property type="molecule type" value="Genomic_DNA"/>
</dbReference>